<protein>
    <recommendedName>
        <fullName evidence="4">Cell division cycle protein 123</fullName>
    </recommendedName>
</protein>
<evidence type="ECO:0008006" key="4">
    <source>
        <dbReference type="Google" id="ProtNLM"/>
    </source>
</evidence>
<accession>A0ABR2HIG9</accession>
<sequence>MSEYPFAYPRIPKQNYYVESWYPILSDLTFKTWIYHFTPEEGNLLHRVGLNIYKNNPIGKSDQESIDQFISKVSDFFNENMKKESPPNSGYFLRLGSRSLKDGTFGSQSALKRINGLLYQRYLKEYKSLKLETKKDKISWVNQKNEMNDLLNIIECDNKALKCYTISDMFELFFNSERVLTDLFNESKYESPKFSLNFRLWDNRLTYQMEFRGFVYHHKFCALTQYDNRIYFNQVYENKEKILLAITDFYENKVRPRIESNCPSLEGTYVIDFGVIFNDDHVEEVLVIELNNFLMSTGASMFNWIRDVDILTGRKDFEFRVVEKNQYDNINYEDCCDPQITFLKNQIKAKIVNDNKSFMEKHFTWRADVVPNKV</sequence>
<keyword evidence="3" id="KW-1185">Reference proteome</keyword>
<reference evidence="2 3" key="1">
    <citation type="submission" date="2024-04" db="EMBL/GenBank/DDBJ databases">
        <title>Tritrichomonas musculus Genome.</title>
        <authorList>
            <person name="Alves-Ferreira E."/>
            <person name="Grigg M."/>
            <person name="Lorenzi H."/>
            <person name="Galac M."/>
        </authorList>
    </citation>
    <scope>NUCLEOTIDE SEQUENCE [LARGE SCALE GENOMIC DNA]</scope>
    <source>
        <strain evidence="2 3">EAF2021</strain>
    </source>
</reference>
<evidence type="ECO:0000313" key="2">
    <source>
        <dbReference type="EMBL" id="KAK8848037.1"/>
    </source>
</evidence>
<gene>
    <name evidence="2" type="ORF">M9Y10_019091</name>
</gene>
<comment type="similarity">
    <text evidence="1">Belongs to the CDC123 family.</text>
</comment>
<dbReference type="PANTHER" id="PTHR15323:SF6">
    <property type="entry name" value="CELL DIVISION CYCLE PROTEIN 123 HOMOLOG"/>
    <property type="match status" value="1"/>
</dbReference>
<comment type="caution">
    <text evidence="2">The sequence shown here is derived from an EMBL/GenBank/DDBJ whole genome shotgun (WGS) entry which is preliminary data.</text>
</comment>
<evidence type="ECO:0000313" key="3">
    <source>
        <dbReference type="Proteomes" id="UP001470230"/>
    </source>
</evidence>
<dbReference type="Pfam" id="PF07065">
    <property type="entry name" value="D123"/>
    <property type="match status" value="1"/>
</dbReference>
<dbReference type="PANTHER" id="PTHR15323">
    <property type="entry name" value="D123 PROTEIN"/>
    <property type="match status" value="1"/>
</dbReference>
<dbReference type="Proteomes" id="UP001470230">
    <property type="component" value="Unassembled WGS sequence"/>
</dbReference>
<evidence type="ECO:0000256" key="1">
    <source>
        <dbReference type="ARBA" id="ARBA00011047"/>
    </source>
</evidence>
<organism evidence="2 3">
    <name type="scientific">Tritrichomonas musculus</name>
    <dbReference type="NCBI Taxonomy" id="1915356"/>
    <lineage>
        <taxon>Eukaryota</taxon>
        <taxon>Metamonada</taxon>
        <taxon>Parabasalia</taxon>
        <taxon>Tritrichomonadida</taxon>
        <taxon>Tritrichomonadidae</taxon>
        <taxon>Tritrichomonas</taxon>
    </lineage>
</organism>
<dbReference type="EMBL" id="JAPFFF010000027">
    <property type="protein sequence ID" value="KAK8848037.1"/>
    <property type="molecule type" value="Genomic_DNA"/>
</dbReference>
<dbReference type="InterPro" id="IPR009772">
    <property type="entry name" value="CDC123"/>
</dbReference>
<name>A0ABR2HIG9_9EUKA</name>
<proteinExistence type="inferred from homology"/>